<dbReference type="Pfam" id="PF00054">
    <property type="entry name" value="Laminin_G_1"/>
    <property type="match status" value="1"/>
</dbReference>
<dbReference type="SUPFAM" id="SSF49899">
    <property type="entry name" value="Concanavalin A-like lectins/glucanases"/>
    <property type="match status" value="1"/>
</dbReference>
<reference evidence="3 4" key="1">
    <citation type="submission" date="2018-11" db="EMBL/GenBank/DDBJ databases">
        <authorList>
            <consortium name="Pathogen Informatics"/>
        </authorList>
    </citation>
    <scope>NUCLEOTIDE SEQUENCE [LARGE SCALE GENOMIC DNA]</scope>
</reference>
<accession>A0A3P6NHZ2</accession>
<dbReference type="OrthoDB" id="10055367at2759"/>
<evidence type="ECO:0000256" key="1">
    <source>
        <dbReference type="PROSITE-ProRule" id="PRU00122"/>
    </source>
</evidence>
<name>A0A3P6NHZ2_ANISI</name>
<dbReference type="AlphaFoldDB" id="A0A3P6NHZ2"/>
<dbReference type="InterPro" id="IPR013320">
    <property type="entry name" value="ConA-like_dom_sf"/>
</dbReference>
<evidence type="ECO:0000313" key="3">
    <source>
        <dbReference type="EMBL" id="VDK22459.1"/>
    </source>
</evidence>
<dbReference type="InterPro" id="IPR001791">
    <property type="entry name" value="Laminin_G"/>
</dbReference>
<organism evidence="3 4">
    <name type="scientific">Anisakis simplex</name>
    <name type="common">Herring worm</name>
    <dbReference type="NCBI Taxonomy" id="6269"/>
    <lineage>
        <taxon>Eukaryota</taxon>
        <taxon>Metazoa</taxon>
        <taxon>Ecdysozoa</taxon>
        <taxon>Nematoda</taxon>
        <taxon>Chromadorea</taxon>
        <taxon>Rhabditida</taxon>
        <taxon>Spirurina</taxon>
        <taxon>Ascaridomorpha</taxon>
        <taxon>Ascaridoidea</taxon>
        <taxon>Anisakidae</taxon>
        <taxon>Anisakis</taxon>
        <taxon>Anisakis simplex complex</taxon>
    </lineage>
</organism>
<dbReference type="Proteomes" id="UP000267096">
    <property type="component" value="Unassembled WGS sequence"/>
</dbReference>
<evidence type="ECO:0000259" key="2">
    <source>
        <dbReference type="PROSITE" id="PS50025"/>
    </source>
</evidence>
<dbReference type="CDD" id="cd00110">
    <property type="entry name" value="LamG"/>
    <property type="match status" value="1"/>
</dbReference>
<dbReference type="Gene3D" id="2.60.120.200">
    <property type="match status" value="1"/>
</dbReference>
<protein>
    <recommendedName>
        <fullName evidence="2">Laminin G domain-containing protein</fullName>
    </recommendedName>
</protein>
<proteinExistence type="predicted"/>
<dbReference type="PROSITE" id="PS50025">
    <property type="entry name" value="LAM_G_DOMAIN"/>
    <property type="match status" value="1"/>
</dbReference>
<evidence type="ECO:0000313" key="4">
    <source>
        <dbReference type="Proteomes" id="UP000267096"/>
    </source>
</evidence>
<comment type="caution">
    <text evidence="1">Lacks conserved residue(s) required for the propagation of feature annotation.</text>
</comment>
<dbReference type="EMBL" id="UYRR01006238">
    <property type="protein sequence ID" value="VDK22459.1"/>
    <property type="molecule type" value="Genomic_DNA"/>
</dbReference>
<gene>
    <name evidence="3" type="ORF">ASIM_LOCUS3830</name>
</gene>
<feature type="domain" description="Laminin G" evidence="2">
    <location>
        <begin position="1"/>
        <end position="51"/>
    </location>
</feature>
<keyword evidence="4" id="KW-1185">Reference proteome</keyword>
<sequence length="51" mass="5707">MTSEKEETIEFRFKTDASSGLIFWQGQQPGTPLVGEDYLSIGLQDGHLVYS</sequence>